<dbReference type="Pfam" id="PF08659">
    <property type="entry name" value="KR"/>
    <property type="match status" value="1"/>
</dbReference>
<dbReference type="CDD" id="cd00833">
    <property type="entry name" value="PKS"/>
    <property type="match status" value="1"/>
</dbReference>
<evidence type="ECO:0000256" key="1">
    <source>
        <dbReference type="ARBA" id="ARBA00022450"/>
    </source>
</evidence>
<dbReference type="InterPro" id="IPR049900">
    <property type="entry name" value="PKS_mFAS_DH"/>
</dbReference>
<dbReference type="CDD" id="cd02440">
    <property type="entry name" value="AdoMet_MTases"/>
    <property type="match status" value="1"/>
</dbReference>
<dbReference type="InterPro" id="IPR014030">
    <property type="entry name" value="Ketoacyl_synth_N"/>
</dbReference>
<dbReference type="InterPro" id="IPR049552">
    <property type="entry name" value="PKS_DH_N"/>
</dbReference>
<dbReference type="SMART" id="SM00825">
    <property type="entry name" value="PKS_KS"/>
    <property type="match status" value="1"/>
</dbReference>
<dbReference type="Pfam" id="PF08242">
    <property type="entry name" value="Methyltransf_12"/>
    <property type="match status" value="1"/>
</dbReference>
<feature type="region of interest" description="Disordered" evidence="8">
    <location>
        <begin position="1184"/>
        <end position="1207"/>
    </location>
</feature>
<dbReference type="PROSITE" id="PS50075">
    <property type="entry name" value="CARRIER"/>
    <property type="match status" value="1"/>
</dbReference>
<evidence type="ECO:0000256" key="6">
    <source>
        <dbReference type="ARBA" id="ARBA00023315"/>
    </source>
</evidence>
<dbReference type="PROSITE" id="PS00606">
    <property type="entry name" value="KS3_1"/>
    <property type="match status" value="1"/>
</dbReference>
<evidence type="ECO:0000256" key="8">
    <source>
        <dbReference type="SAM" id="MobiDB-lite"/>
    </source>
</evidence>
<dbReference type="Gene3D" id="3.10.129.110">
    <property type="entry name" value="Polyketide synthase dehydratase"/>
    <property type="match status" value="1"/>
</dbReference>
<gene>
    <name evidence="12" type="ORF">SAMN05660976_02587</name>
</gene>
<dbReference type="InterPro" id="IPR013149">
    <property type="entry name" value="ADH-like_C"/>
</dbReference>
<dbReference type="InterPro" id="IPR014043">
    <property type="entry name" value="Acyl_transferase_dom"/>
</dbReference>
<feature type="domain" description="Carrier" evidence="9">
    <location>
        <begin position="2397"/>
        <end position="2472"/>
    </location>
</feature>
<dbReference type="InterPro" id="IPR016035">
    <property type="entry name" value="Acyl_Trfase/lysoPLipase"/>
</dbReference>
<dbReference type="InterPro" id="IPR050091">
    <property type="entry name" value="PKS_NRPS_Biosynth_Enz"/>
</dbReference>
<dbReference type="Pfam" id="PF00109">
    <property type="entry name" value="ketoacyl-synt"/>
    <property type="match status" value="1"/>
</dbReference>
<evidence type="ECO:0000256" key="3">
    <source>
        <dbReference type="ARBA" id="ARBA00022679"/>
    </source>
</evidence>
<dbReference type="InterPro" id="IPR020843">
    <property type="entry name" value="ER"/>
</dbReference>
<dbReference type="Gene3D" id="3.40.47.10">
    <property type="match status" value="1"/>
</dbReference>
<dbReference type="SMART" id="SM00822">
    <property type="entry name" value="PKS_KR"/>
    <property type="match status" value="1"/>
</dbReference>
<dbReference type="InterPro" id="IPR013217">
    <property type="entry name" value="Methyltransf_12"/>
</dbReference>
<dbReference type="Pfam" id="PF00107">
    <property type="entry name" value="ADH_zinc_N"/>
    <property type="match status" value="1"/>
</dbReference>
<dbReference type="SMART" id="SM00823">
    <property type="entry name" value="PKS_PP"/>
    <property type="match status" value="1"/>
</dbReference>
<dbReference type="STRING" id="46177.SAMN05660976_02587"/>
<organism evidence="12 13">
    <name type="scientific">Nonomuraea pusilla</name>
    <dbReference type="NCBI Taxonomy" id="46177"/>
    <lineage>
        <taxon>Bacteria</taxon>
        <taxon>Bacillati</taxon>
        <taxon>Actinomycetota</taxon>
        <taxon>Actinomycetes</taxon>
        <taxon>Streptosporangiales</taxon>
        <taxon>Streptosporangiaceae</taxon>
        <taxon>Nonomuraea</taxon>
    </lineage>
</organism>
<reference evidence="12 13" key="1">
    <citation type="submission" date="2016-10" db="EMBL/GenBank/DDBJ databases">
        <authorList>
            <person name="de Groot N.N."/>
        </authorList>
    </citation>
    <scope>NUCLEOTIDE SEQUENCE [LARGE SCALE GENOMIC DNA]</scope>
    <source>
        <strain evidence="12 13">DSM 43357</strain>
    </source>
</reference>
<dbReference type="Gene3D" id="1.10.1200.10">
    <property type="entry name" value="ACP-like"/>
    <property type="match status" value="1"/>
</dbReference>
<dbReference type="InterPro" id="IPR036736">
    <property type="entry name" value="ACP-like_sf"/>
</dbReference>
<dbReference type="SUPFAM" id="SSF55048">
    <property type="entry name" value="Probable ACP-binding domain of malonyl-CoA ACP transacylase"/>
    <property type="match status" value="1"/>
</dbReference>
<dbReference type="InterPro" id="IPR020841">
    <property type="entry name" value="PKS_Beta-ketoAc_synthase_dom"/>
</dbReference>
<feature type="active site" description="Proton acceptor; for dehydratase activity" evidence="7">
    <location>
        <position position="921"/>
    </location>
</feature>
<dbReference type="GO" id="GO:0031177">
    <property type="term" value="F:phosphopantetheine binding"/>
    <property type="evidence" value="ECO:0007669"/>
    <property type="project" value="InterPro"/>
</dbReference>
<evidence type="ECO:0000256" key="4">
    <source>
        <dbReference type="ARBA" id="ARBA00022857"/>
    </source>
</evidence>
<sequence length="2488" mass="261523">MTTPRGGAADGAVAVVGVGCRLPGGICDLDGLWRALMEGADLVGEVPADRFDVLRWVDEEQPRDDRSYTRAGGFLRDVDRFDAAYFRISPKEAAAMDPQQRLLLEMTAEALDDAGIDPASLAGTDASVFVGISDTSYGVQQMLEPHGANAYTMVGSALSIAANRLSHAFDLRGPSMAVDTACSSSLLAVERACKALLEGAGRVALAGGVNLLISPRTYVGFSQAAMLSRRGRCAAFSAAADGFVRAEGGGVVVLKRLTDALADGDRVHGVVLAAGTNNDGRTNGLALPNADAQEALLRQLYERAGIDPDDLVYVEAHGTGTQAGDRAECLALGRALGGARTGEALPIGSVKSNLGHLEPASGMAGLLKALLVLRHGTLPASLHAEELNPAIDFDGLGLSVVTEARPLPAGSARPVVGVNSFGFGGSNVHVALTAPPRAEESPAPAPAAPLPVMASARTPQALRQAVEAFADRLDTLPDDDFYDVAYTACVRRGAHPHRVAVLAASPGEAARELRRQAAESGAEAVGDGSVAFVFSGNGSQWAGMAADLLAEDGAFREAVEEVDAALAPHLGWSVLAELALPPQRWRLSATEVAQPMLFAVQAGLVASLAASGVRPAAVLGHSVGEVAAAYAAGALTLEQAALVIAARGTAQAVTRGRGRMAAVGLSESRARQALAAHPGLEIAAVNTEGDVTVAGPEDQLKQLVAALEGDGTFVRLLDLDYPFHSSAMDVVRAPLERALDGLAPRPARIPMISTVTGRPLSGDELTAGYWWRNVREPVLFGAAVEHVLGEHADVLVEIGPHPVLRSYLRRAAGSARRAAVVPTLRAGEPGPSHLRAAVAAVIACGGRVHWRRHFPRPGRVRTLSRYPWQRDRHWIGRRGTWERTSGSGEFDHPLLGERMPATQPSWHGRLERPLVPWLADHRIGGVPVMPATGYVEMALAAGRLALPEAGGPLEVDRFRVTRALTAPGDPDSPPVHLRTALSLETGVLTVSSGEDAGQPGQEHARARVRALLRPSPPPLDVAALRARMPTSWDADDFYRRTRVGGLEYGPAFRVLTGLWSGAGESLGRYSCPAQAEEPWHVHPVVLDSGLQVGVTWLLEALRAGHGFLPSAIGAVRVWRSPSPEGLLHVRERARGDDEVRWDVTVADLDGEVAVEMEDCRLSRAPINAVTPLARLRTELRAQPYDDVPGAPWPATADGPPGTAAGERLAEPARVDGRPGTAVRERIAELRAAWSLAGHGGAAARFEEVFAHGLAGALAEVAPATAGGVALAELVRHGVDPRRVPMVGRALPLLERHGLAERLDGDRFLVHASRVETERLSRELCERGMPFAAEQALAVLAAAQLAPILAGRLDPAELFASSGGAELYEQVFDVAPLAVFANRVVRAHVEDAVRSLPTDRPLRVLEVGGGSGGTAAVLLPVLPADRARYVFTDVAEAALARARRRFAAFDFVDYRVLDLDADLSEQGQWACGFDLVIATHVLHLARDPEAALHRLSGLLVSGGRLLAVEPHRPPVVALAGMVEGHDGVMEASSWPALLAEAGFRLLAHDGEADTPERSSVSVLLASAPGTRSREEPALPDAARAWVVVAEDGLGAALEALLNERGGRAVTADPASLAEAVPADAAPTGFVYVLGGDAEPTPEAAAETAGRRLATLRTIAGLHGRLPAGAFAGLWLVTRPSGAVPEPGAPDGLTHLEDAAVWGAARTLGNEQPELTVRRVSLHRTGDPRADAGRLLAELCHAGDEDEVVLTAAGRFVARAMEAANRLGVRRPVGDVALRLAVRDPGTAYKLVWQPMEPLPPGPGEVLVETRAVGLNYRDLVRAVNLLPSEAYDAAYDGHPLGLECAGVVSAVGPGVTGLRPGDRVLAMGPVGIATHATLPAATVRRIPGGLSFTEAATLPLAYATVVHALGNCARLRPGETLLVHGGAGGVGLAALAYARRLGARVIATAGSPVKRGFLRALGACHVLDSRGLDFAEEVKELTGGRGVDVVLNSLAGEALHRSLEAVAPGGRFVEIGKRDIYGDKPLLMRPFGDNIAFFGVDVGALASQAPERAAETAEEVRRLVEAGALPPLPHTVYPAARADDAFALMRQSRHLGKIVLTFDPLDEPVAVEPRTRPADLDPQGTYLVTGGLSGFGAATARWLADRGARHLALVGRRGTAAPEAAGLVRELDERGVSVRVHAADVTDEAAMRRIVAGADASGHPLRGIVHSAMHLDDDLLRDLTDERILAVLRPKVAGALVLDAVAGDRDLDLFLLYSSITATLGHLGQAPYVAGNLFLEALARRRRAAGRQGLAVCLGAIGETGVLARTGQGEALARFGVEPVRPEEAFAAMEDMLADGATVAGVARCDWSRLAQLSEMMNRPRMSPVMPPWPEPGQAGGRPPAQDLAAMDDDQAVEHVNGQLSHLLAAILHMPADQISHDRRLEEYGMDSLMNAQMHASIRRQYGIEISALELLRQGGTVSDITRSVLTRLRRPGSAGADGPDGVAR</sequence>
<dbReference type="Pfam" id="PF21089">
    <property type="entry name" value="PKS_DH_N"/>
    <property type="match status" value="1"/>
</dbReference>
<evidence type="ECO:0000259" key="10">
    <source>
        <dbReference type="PROSITE" id="PS52004"/>
    </source>
</evidence>
<evidence type="ECO:0000313" key="12">
    <source>
        <dbReference type="EMBL" id="SEL48403.1"/>
    </source>
</evidence>
<evidence type="ECO:0000256" key="5">
    <source>
        <dbReference type="ARBA" id="ARBA00023268"/>
    </source>
</evidence>
<dbReference type="InterPro" id="IPR013154">
    <property type="entry name" value="ADH-like_N"/>
</dbReference>
<dbReference type="SMART" id="SM00827">
    <property type="entry name" value="PKS_AT"/>
    <property type="match status" value="1"/>
</dbReference>
<dbReference type="InterPro" id="IPR001227">
    <property type="entry name" value="Ac_transferase_dom_sf"/>
</dbReference>
<evidence type="ECO:0000256" key="7">
    <source>
        <dbReference type="PROSITE-ProRule" id="PRU01363"/>
    </source>
</evidence>
<dbReference type="GO" id="GO:0006633">
    <property type="term" value="P:fatty acid biosynthetic process"/>
    <property type="evidence" value="ECO:0007669"/>
    <property type="project" value="InterPro"/>
</dbReference>
<dbReference type="SUPFAM" id="SSF51735">
    <property type="entry name" value="NAD(P)-binding Rossmann-fold domains"/>
    <property type="match status" value="3"/>
</dbReference>
<keyword evidence="1" id="KW-0596">Phosphopantetheine</keyword>
<dbReference type="InterPro" id="IPR029063">
    <property type="entry name" value="SAM-dependent_MTases_sf"/>
</dbReference>
<dbReference type="Pfam" id="PF14765">
    <property type="entry name" value="PS-DH"/>
    <property type="match status" value="1"/>
</dbReference>
<dbReference type="InterPro" id="IPR020807">
    <property type="entry name" value="PKS_DH"/>
</dbReference>
<dbReference type="InterPro" id="IPR057326">
    <property type="entry name" value="KR_dom"/>
</dbReference>
<proteinExistence type="predicted"/>
<feature type="active site" description="Proton donor; for dehydratase activity" evidence="7">
    <location>
        <position position="1087"/>
    </location>
</feature>
<dbReference type="InterPro" id="IPR013968">
    <property type="entry name" value="PKS_KR"/>
</dbReference>
<dbReference type="Proteomes" id="UP000198953">
    <property type="component" value="Unassembled WGS sequence"/>
</dbReference>
<dbReference type="InterPro" id="IPR016039">
    <property type="entry name" value="Thiolase-like"/>
</dbReference>
<dbReference type="EMBL" id="FOBF01000005">
    <property type="protein sequence ID" value="SEL48403.1"/>
    <property type="molecule type" value="Genomic_DNA"/>
</dbReference>
<dbReference type="Pfam" id="PF00698">
    <property type="entry name" value="Acyl_transf_1"/>
    <property type="match status" value="1"/>
</dbReference>
<protein>
    <submittedName>
        <fullName evidence="12">Acyl transferase domain-containing protein</fullName>
    </submittedName>
</protein>
<dbReference type="GO" id="GO:0016491">
    <property type="term" value="F:oxidoreductase activity"/>
    <property type="evidence" value="ECO:0007669"/>
    <property type="project" value="InterPro"/>
</dbReference>
<dbReference type="CDD" id="cd05195">
    <property type="entry name" value="enoyl_red"/>
    <property type="match status" value="1"/>
</dbReference>
<dbReference type="FunFam" id="3.40.50.720:FF:000209">
    <property type="entry name" value="Polyketide synthase Pks12"/>
    <property type="match status" value="1"/>
</dbReference>
<dbReference type="Gene3D" id="3.40.366.10">
    <property type="entry name" value="Malonyl-Coenzyme A Acyl Carrier Protein, domain 2"/>
    <property type="match status" value="1"/>
</dbReference>
<dbReference type="OrthoDB" id="4537517at2"/>
<evidence type="ECO:0000256" key="2">
    <source>
        <dbReference type="ARBA" id="ARBA00022553"/>
    </source>
</evidence>
<dbReference type="Gene3D" id="3.40.50.150">
    <property type="entry name" value="Vaccinia Virus protein VP39"/>
    <property type="match status" value="1"/>
</dbReference>
<keyword evidence="13" id="KW-1185">Reference proteome</keyword>
<dbReference type="SMART" id="SM00826">
    <property type="entry name" value="PKS_DH"/>
    <property type="match status" value="1"/>
</dbReference>
<dbReference type="Pfam" id="PF08240">
    <property type="entry name" value="ADH_N"/>
    <property type="match status" value="1"/>
</dbReference>
<dbReference type="InterPro" id="IPR014031">
    <property type="entry name" value="Ketoacyl_synth_C"/>
</dbReference>
<evidence type="ECO:0000259" key="9">
    <source>
        <dbReference type="PROSITE" id="PS50075"/>
    </source>
</evidence>
<name>A0A1H7QKG4_9ACTN</name>
<dbReference type="InterPro" id="IPR042104">
    <property type="entry name" value="PKS_dehydratase_sf"/>
</dbReference>
<dbReference type="SUPFAM" id="SSF50129">
    <property type="entry name" value="GroES-like"/>
    <property type="match status" value="1"/>
</dbReference>
<feature type="domain" description="PKS/mFAS DH" evidence="11">
    <location>
        <begin position="892"/>
        <end position="1170"/>
    </location>
</feature>
<keyword evidence="3 12" id="KW-0808">Transferase</keyword>
<dbReference type="PANTHER" id="PTHR43775:SF37">
    <property type="entry name" value="SI:DKEY-61P9.11"/>
    <property type="match status" value="1"/>
</dbReference>
<evidence type="ECO:0000259" key="11">
    <source>
        <dbReference type="PROSITE" id="PS52019"/>
    </source>
</evidence>
<keyword evidence="6" id="KW-0012">Acyltransferase</keyword>
<dbReference type="RefSeq" id="WP_091100427.1">
    <property type="nucleotide sequence ID" value="NZ_FOBF01000005.1"/>
</dbReference>
<dbReference type="SUPFAM" id="SSF53901">
    <property type="entry name" value="Thiolase-like"/>
    <property type="match status" value="1"/>
</dbReference>
<dbReference type="SUPFAM" id="SSF52151">
    <property type="entry name" value="FabD/lysophospholipase-like"/>
    <property type="match status" value="1"/>
</dbReference>
<dbReference type="Gene3D" id="3.30.70.3290">
    <property type="match status" value="1"/>
</dbReference>
<dbReference type="GO" id="GO:0004312">
    <property type="term" value="F:fatty acid synthase activity"/>
    <property type="evidence" value="ECO:0007669"/>
    <property type="project" value="TreeGrafter"/>
</dbReference>
<dbReference type="Pfam" id="PF16197">
    <property type="entry name" value="KAsynt_C_assoc"/>
    <property type="match status" value="1"/>
</dbReference>
<dbReference type="Pfam" id="PF02801">
    <property type="entry name" value="Ketoacyl-synt_C"/>
    <property type="match status" value="1"/>
</dbReference>
<keyword evidence="2" id="KW-0597">Phosphoprotein</keyword>
<dbReference type="InterPro" id="IPR032821">
    <property type="entry name" value="PKS_assoc"/>
</dbReference>
<dbReference type="Gene3D" id="3.90.180.10">
    <property type="entry name" value="Medium-chain alcohol dehydrogenases, catalytic domain"/>
    <property type="match status" value="1"/>
</dbReference>
<feature type="compositionally biased region" description="Low complexity" evidence="8">
    <location>
        <begin position="1188"/>
        <end position="1205"/>
    </location>
</feature>
<dbReference type="InterPro" id="IPR020806">
    <property type="entry name" value="PKS_PP-bd"/>
</dbReference>
<dbReference type="SUPFAM" id="SSF53335">
    <property type="entry name" value="S-adenosyl-L-methionine-dependent methyltransferases"/>
    <property type="match status" value="1"/>
</dbReference>
<dbReference type="SUPFAM" id="SSF47336">
    <property type="entry name" value="ACP-like"/>
    <property type="match status" value="1"/>
</dbReference>
<accession>A0A1H7QKG4</accession>
<dbReference type="InterPro" id="IPR016036">
    <property type="entry name" value="Malonyl_transacylase_ACP-bd"/>
</dbReference>
<dbReference type="PROSITE" id="PS52004">
    <property type="entry name" value="KS3_2"/>
    <property type="match status" value="1"/>
</dbReference>
<feature type="domain" description="Ketosynthase family 3 (KS3)" evidence="10">
    <location>
        <begin position="10"/>
        <end position="434"/>
    </location>
</feature>
<dbReference type="PANTHER" id="PTHR43775">
    <property type="entry name" value="FATTY ACID SYNTHASE"/>
    <property type="match status" value="1"/>
</dbReference>
<keyword evidence="4" id="KW-0521">NADP</keyword>
<feature type="region of interest" description="N-terminal hotdog fold" evidence="7">
    <location>
        <begin position="892"/>
        <end position="1015"/>
    </location>
</feature>
<dbReference type="Gene3D" id="3.40.50.720">
    <property type="entry name" value="NAD(P)-binding Rossmann-like Domain"/>
    <property type="match status" value="3"/>
</dbReference>
<dbReference type="PROSITE" id="PS52019">
    <property type="entry name" value="PKS_MFAS_DH"/>
    <property type="match status" value="1"/>
</dbReference>
<keyword evidence="5" id="KW-0511">Multifunctional enzyme</keyword>
<dbReference type="Pfam" id="PF00550">
    <property type="entry name" value="PP-binding"/>
    <property type="match status" value="1"/>
</dbReference>
<dbReference type="InterPro" id="IPR049551">
    <property type="entry name" value="PKS_DH_C"/>
</dbReference>
<dbReference type="InterPro" id="IPR036291">
    <property type="entry name" value="NAD(P)-bd_dom_sf"/>
</dbReference>
<evidence type="ECO:0000313" key="13">
    <source>
        <dbReference type="Proteomes" id="UP000198953"/>
    </source>
</evidence>
<feature type="region of interest" description="C-terminal hotdog fold" evidence="7">
    <location>
        <begin position="1029"/>
        <end position="1170"/>
    </location>
</feature>
<dbReference type="InterPro" id="IPR009081">
    <property type="entry name" value="PP-bd_ACP"/>
</dbReference>
<dbReference type="InterPro" id="IPR011032">
    <property type="entry name" value="GroES-like_sf"/>
</dbReference>
<dbReference type="SMART" id="SM00829">
    <property type="entry name" value="PKS_ER"/>
    <property type="match status" value="1"/>
</dbReference>
<dbReference type="InterPro" id="IPR018201">
    <property type="entry name" value="Ketoacyl_synth_AS"/>
</dbReference>
<dbReference type="GO" id="GO:0004315">
    <property type="term" value="F:3-oxoacyl-[acyl-carrier-protein] synthase activity"/>
    <property type="evidence" value="ECO:0007669"/>
    <property type="project" value="InterPro"/>
</dbReference>